<dbReference type="PANTHER" id="PTHR37422:SF13">
    <property type="entry name" value="LIPOPOLYSACCHARIDE BIOSYNTHESIS PROTEIN PA4999-RELATED"/>
    <property type="match status" value="1"/>
</dbReference>
<organism evidence="7">
    <name type="scientific">hydrothermal vent metagenome</name>
    <dbReference type="NCBI Taxonomy" id="652676"/>
    <lineage>
        <taxon>unclassified sequences</taxon>
        <taxon>metagenomes</taxon>
        <taxon>ecological metagenomes</taxon>
    </lineage>
</organism>
<feature type="transmembrane region" description="Helical" evidence="5">
    <location>
        <begin position="152"/>
        <end position="175"/>
    </location>
</feature>
<feature type="transmembrane region" description="Helical" evidence="5">
    <location>
        <begin position="181"/>
        <end position="199"/>
    </location>
</feature>
<feature type="transmembrane region" description="Helical" evidence="5">
    <location>
        <begin position="220"/>
        <end position="240"/>
    </location>
</feature>
<feature type="transmembrane region" description="Helical" evidence="5">
    <location>
        <begin position="115"/>
        <end position="140"/>
    </location>
</feature>
<feature type="transmembrane region" description="Helical" evidence="5">
    <location>
        <begin position="315"/>
        <end position="336"/>
    </location>
</feature>
<keyword evidence="3 5" id="KW-1133">Transmembrane helix</keyword>
<name>A0A3B1BUB8_9ZZZZ</name>
<dbReference type="InterPro" id="IPR051533">
    <property type="entry name" value="WaaL-like"/>
</dbReference>
<evidence type="ECO:0000256" key="2">
    <source>
        <dbReference type="ARBA" id="ARBA00022692"/>
    </source>
</evidence>
<comment type="subcellular location">
    <subcellularLocation>
        <location evidence="1">Membrane</location>
        <topology evidence="1">Multi-pass membrane protein</topology>
    </subcellularLocation>
</comment>
<dbReference type="InterPro" id="IPR007016">
    <property type="entry name" value="O-antigen_ligase-rel_domated"/>
</dbReference>
<feature type="transmembrane region" description="Helical" evidence="5">
    <location>
        <begin position="18"/>
        <end position="44"/>
    </location>
</feature>
<dbReference type="GO" id="GO:0016020">
    <property type="term" value="C:membrane"/>
    <property type="evidence" value="ECO:0007669"/>
    <property type="project" value="UniProtKB-SubCell"/>
</dbReference>
<evidence type="ECO:0000256" key="4">
    <source>
        <dbReference type="ARBA" id="ARBA00023136"/>
    </source>
</evidence>
<proteinExistence type="predicted"/>
<keyword evidence="4 5" id="KW-0472">Membrane</keyword>
<feature type="transmembrane region" description="Helical" evidence="5">
    <location>
        <begin position="64"/>
        <end position="81"/>
    </location>
</feature>
<dbReference type="AlphaFoldDB" id="A0A3B1BUB8"/>
<dbReference type="EMBL" id="UOGE01000066">
    <property type="protein sequence ID" value="VAX21509.1"/>
    <property type="molecule type" value="Genomic_DNA"/>
</dbReference>
<feature type="transmembrane region" description="Helical" evidence="5">
    <location>
        <begin position="374"/>
        <end position="391"/>
    </location>
</feature>
<evidence type="ECO:0000259" key="6">
    <source>
        <dbReference type="Pfam" id="PF04932"/>
    </source>
</evidence>
<reference evidence="7" key="1">
    <citation type="submission" date="2018-06" db="EMBL/GenBank/DDBJ databases">
        <authorList>
            <person name="Zhirakovskaya E."/>
        </authorList>
    </citation>
    <scope>NUCLEOTIDE SEQUENCE</scope>
</reference>
<feature type="domain" description="O-antigen ligase-related" evidence="6">
    <location>
        <begin position="186"/>
        <end position="322"/>
    </location>
</feature>
<feature type="transmembrane region" description="Helical" evidence="5">
    <location>
        <begin position="348"/>
        <end position="368"/>
    </location>
</feature>
<sequence length="401" mass="44048">MSVPSSINDNSRWTRAGFIFLGIFAVADFLSISVAQIAAAGLVVCWVGQWVSTKTKPDFTPLKWPITAFVVASILAALFSLDVMESIRDSKDLLHIAIFFAAYDLFRRDQGKAGLIFRLMAASAGLIAAVGVAEVAIKGLHIHHRITGFQDIWMTYAGLLMLAIVVTCSLIMFTFTKWRDSWLVVFLALMAVAMILSLTRNAWIGAMAGVAIVAVMRKPISLAIIPALSVVVFLLSPAGVQDRITSMVDLQDDSNRERLLLWRAGAKIWADYPVFGVGQNSFPLVYPQYRDPGVLEPEISHLHNNFLEIGVERGIIGFLAWLSIWCVALFVMVKAWMKRGDDKMVEMALVASIGSVTAFLAAGMFEYNFGDSEIQMLVYFILAIGLAASGADSKKKRQVAK</sequence>
<accession>A0A3B1BUB8</accession>
<dbReference type="Pfam" id="PF04932">
    <property type="entry name" value="Wzy_C"/>
    <property type="match status" value="1"/>
</dbReference>
<protein>
    <recommendedName>
        <fullName evidence="6">O-antigen ligase-related domain-containing protein</fullName>
    </recommendedName>
</protein>
<gene>
    <name evidence="7" type="ORF">MNBD_NITROSPINAE02-2122</name>
</gene>
<evidence type="ECO:0000256" key="1">
    <source>
        <dbReference type="ARBA" id="ARBA00004141"/>
    </source>
</evidence>
<dbReference type="PANTHER" id="PTHR37422">
    <property type="entry name" value="TEICHURONIC ACID BIOSYNTHESIS PROTEIN TUAE"/>
    <property type="match status" value="1"/>
</dbReference>
<evidence type="ECO:0000313" key="7">
    <source>
        <dbReference type="EMBL" id="VAX21509.1"/>
    </source>
</evidence>
<keyword evidence="2 5" id="KW-0812">Transmembrane</keyword>
<evidence type="ECO:0000256" key="3">
    <source>
        <dbReference type="ARBA" id="ARBA00022989"/>
    </source>
</evidence>
<evidence type="ECO:0000256" key="5">
    <source>
        <dbReference type="SAM" id="Phobius"/>
    </source>
</evidence>